<dbReference type="Pfam" id="PF00057">
    <property type="entry name" value="Ldl_recept_a"/>
    <property type="match status" value="2"/>
</dbReference>
<dbReference type="InterPro" id="IPR036055">
    <property type="entry name" value="LDL_receptor-like_sf"/>
</dbReference>
<dbReference type="GO" id="GO:0012505">
    <property type="term" value="C:endomembrane system"/>
    <property type="evidence" value="ECO:0007669"/>
    <property type="project" value="UniProtKB-SubCell"/>
</dbReference>
<evidence type="ECO:0000256" key="6">
    <source>
        <dbReference type="ARBA" id="ARBA00023136"/>
    </source>
</evidence>
<dbReference type="PROSITE" id="PS01209">
    <property type="entry name" value="LDLRA_1"/>
    <property type="match status" value="2"/>
</dbReference>
<protein>
    <submittedName>
        <fullName evidence="11">Uncharacterized protein</fullName>
    </submittedName>
</protein>
<feature type="transmembrane region" description="Helical" evidence="9">
    <location>
        <begin position="128"/>
        <end position="150"/>
    </location>
</feature>
<feature type="disulfide bond" evidence="8">
    <location>
        <begin position="24"/>
        <end position="36"/>
    </location>
</feature>
<proteinExistence type="predicted"/>
<dbReference type="InterPro" id="IPR023415">
    <property type="entry name" value="LDLR_class-A_CS"/>
</dbReference>
<keyword evidence="4" id="KW-0677">Repeat</keyword>
<dbReference type="InterPro" id="IPR050685">
    <property type="entry name" value="LDLR"/>
</dbReference>
<feature type="signal peptide" evidence="10">
    <location>
        <begin position="1"/>
        <end position="23"/>
    </location>
</feature>
<evidence type="ECO:0000313" key="12">
    <source>
        <dbReference type="Proteomes" id="UP001208570"/>
    </source>
</evidence>
<feature type="disulfide bond" evidence="8">
    <location>
        <begin position="95"/>
        <end position="110"/>
    </location>
</feature>
<dbReference type="InterPro" id="IPR002172">
    <property type="entry name" value="LDrepeatLR_classA_rpt"/>
</dbReference>
<keyword evidence="6 9" id="KW-0472">Membrane</keyword>
<organism evidence="11 12">
    <name type="scientific">Paralvinella palmiformis</name>
    <dbReference type="NCBI Taxonomy" id="53620"/>
    <lineage>
        <taxon>Eukaryota</taxon>
        <taxon>Metazoa</taxon>
        <taxon>Spiralia</taxon>
        <taxon>Lophotrochozoa</taxon>
        <taxon>Annelida</taxon>
        <taxon>Polychaeta</taxon>
        <taxon>Sedentaria</taxon>
        <taxon>Canalipalpata</taxon>
        <taxon>Terebellida</taxon>
        <taxon>Terebelliformia</taxon>
        <taxon>Alvinellidae</taxon>
        <taxon>Paralvinella</taxon>
    </lineage>
</organism>
<keyword evidence="10" id="KW-0732">Signal</keyword>
<feature type="disulfide bond" evidence="8">
    <location>
        <begin position="76"/>
        <end position="88"/>
    </location>
</feature>
<dbReference type="GO" id="GO:0016192">
    <property type="term" value="P:vesicle-mediated transport"/>
    <property type="evidence" value="ECO:0007669"/>
    <property type="project" value="UniProtKB-ARBA"/>
</dbReference>
<dbReference type="PANTHER" id="PTHR24270:SF61">
    <property type="entry name" value="EGF-LIKE DOMAIN-CONTAINING PROTEIN"/>
    <property type="match status" value="1"/>
</dbReference>
<keyword evidence="12" id="KW-1185">Reference proteome</keyword>
<feature type="disulfide bond" evidence="8">
    <location>
        <begin position="43"/>
        <end position="58"/>
    </location>
</feature>
<dbReference type="PROSITE" id="PS50068">
    <property type="entry name" value="LDLRA_2"/>
    <property type="match status" value="2"/>
</dbReference>
<evidence type="ECO:0000256" key="1">
    <source>
        <dbReference type="ARBA" id="ARBA00004167"/>
    </source>
</evidence>
<reference evidence="11" key="1">
    <citation type="journal article" date="2023" name="Mol. Biol. Evol.">
        <title>Third-Generation Sequencing Reveals the Adaptive Role of the Epigenome in Three Deep-Sea Polychaetes.</title>
        <authorList>
            <person name="Perez M."/>
            <person name="Aroh O."/>
            <person name="Sun Y."/>
            <person name="Lan Y."/>
            <person name="Juniper S.K."/>
            <person name="Young C.R."/>
            <person name="Angers B."/>
            <person name="Qian P.Y."/>
        </authorList>
    </citation>
    <scope>NUCLEOTIDE SEQUENCE</scope>
    <source>
        <strain evidence="11">P08H-3</strain>
    </source>
</reference>
<dbReference type="PANTHER" id="PTHR24270">
    <property type="entry name" value="LOW-DENSITY LIPOPROTEIN RECEPTOR-RELATED"/>
    <property type="match status" value="1"/>
</dbReference>
<evidence type="ECO:0000256" key="3">
    <source>
        <dbReference type="ARBA" id="ARBA00022692"/>
    </source>
</evidence>
<feature type="disulfide bond" evidence="8">
    <location>
        <begin position="31"/>
        <end position="49"/>
    </location>
</feature>
<keyword evidence="5 9" id="KW-1133">Transmembrane helix</keyword>
<dbReference type="SUPFAM" id="SSF57424">
    <property type="entry name" value="LDL receptor-like module"/>
    <property type="match status" value="2"/>
</dbReference>
<sequence>MEEECRVHLIVCLLLAMAGLGGCCEEWEFQCFSGECVKYKARCDGFSTCRDGSDEENCPTVFYTSTTHRSPLHRRCSEDQFQCSNGRCIYQHWKCDGQDDCGDLTDERWCDENEREPENGKLLSTETIIGVSVALVALVVLVGGLIAFIYNYRQKLVTESYCYQQNASGEGNILESVSGLPFNFPREALLRQPPPRYTSQQDLSFVISHVNAGFHDDEVMRPPPCYSSNPDLSSVVPHLPVNVEPPPSYSSQLDLTQNTNNHDLQGFADVNGGLLTIFQPPVPISSHDEDNKQKVECSSEGHNNANNEWCGHRWNGAKAIKKQNEVSSSCDSNLDELHQPGSFSRCQDAVQDKNYSGSGHSSEMPDRSCQDMLASDCSVDANSKEVCPETADSDHSVTSLTGHGCVMSENPSSGVINRVNDSLDRSSVDVQANEVSNCQIQAAGHQQPSEETRTNSLPLLASLSNLSRHPLRIDNDVQGFYC</sequence>
<dbReference type="AlphaFoldDB" id="A0AAD9NGG6"/>
<evidence type="ECO:0000256" key="2">
    <source>
        <dbReference type="ARBA" id="ARBA00004308"/>
    </source>
</evidence>
<dbReference type="Proteomes" id="UP001208570">
    <property type="component" value="Unassembled WGS sequence"/>
</dbReference>
<evidence type="ECO:0000256" key="7">
    <source>
        <dbReference type="ARBA" id="ARBA00023157"/>
    </source>
</evidence>
<evidence type="ECO:0000256" key="5">
    <source>
        <dbReference type="ARBA" id="ARBA00022989"/>
    </source>
</evidence>
<accession>A0AAD9NGG6</accession>
<keyword evidence="7 8" id="KW-1015">Disulfide bond</keyword>
<feature type="chain" id="PRO_5041951008" evidence="10">
    <location>
        <begin position="24"/>
        <end position="482"/>
    </location>
</feature>
<comment type="caution">
    <text evidence="11">The sequence shown here is derived from an EMBL/GenBank/DDBJ whole genome shotgun (WGS) entry which is preliminary data.</text>
</comment>
<feature type="disulfide bond" evidence="8">
    <location>
        <begin position="83"/>
        <end position="101"/>
    </location>
</feature>
<name>A0AAD9NGG6_9ANNE</name>
<dbReference type="CDD" id="cd00112">
    <property type="entry name" value="LDLa"/>
    <property type="match status" value="2"/>
</dbReference>
<evidence type="ECO:0000256" key="9">
    <source>
        <dbReference type="SAM" id="Phobius"/>
    </source>
</evidence>
<dbReference type="SMART" id="SM00192">
    <property type="entry name" value="LDLa"/>
    <property type="match status" value="2"/>
</dbReference>
<evidence type="ECO:0000313" key="11">
    <source>
        <dbReference type="EMBL" id="KAK2167396.1"/>
    </source>
</evidence>
<dbReference type="GO" id="GO:0005886">
    <property type="term" value="C:plasma membrane"/>
    <property type="evidence" value="ECO:0007669"/>
    <property type="project" value="TreeGrafter"/>
</dbReference>
<dbReference type="PROSITE" id="PS51257">
    <property type="entry name" value="PROKAR_LIPOPROTEIN"/>
    <property type="match status" value="1"/>
</dbReference>
<dbReference type="EMBL" id="JAODUP010000028">
    <property type="protein sequence ID" value="KAK2167396.1"/>
    <property type="molecule type" value="Genomic_DNA"/>
</dbReference>
<evidence type="ECO:0000256" key="8">
    <source>
        <dbReference type="PROSITE-ProRule" id="PRU00124"/>
    </source>
</evidence>
<gene>
    <name evidence="11" type="ORF">LSH36_28g02026</name>
</gene>
<dbReference type="Gene3D" id="4.10.400.10">
    <property type="entry name" value="Low-density Lipoprotein Receptor"/>
    <property type="match status" value="2"/>
</dbReference>
<keyword evidence="3 9" id="KW-0812">Transmembrane</keyword>
<comment type="subcellular location">
    <subcellularLocation>
        <location evidence="2">Endomembrane system</location>
    </subcellularLocation>
    <subcellularLocation>
        <location evidence="1">Membrane</location>
        <topology evidence="1">Single-pass membrane protein</topology>
    </subcellularLocation>
</comment>
<evidence type="ECO:0000256" key="4">
    <source>
        <dbReference type="ARBA" id="ARBA00022737"/>
    </source>
</evidence>
<evidence type="ECO:0000256" key="10">
    <source>
        <dbReference type="SAM" id="SignalP"/>
    </source>
</evidence>
<dbReference type="PRINTS" id="PR00261">
    <property type="entry name" value="LDLRECEPTOR"/>
</dbReference>